<dbReference type="InterPro" id="IPR038726">
    <property type="entry name" value="PDDEXK_AddAB-type"/>
</dbReference>
<proteinExistence type="predicted"/>
<sequence>MQSFLRQAADHIYQAYTDQLSDLCIVLPTRRATLYFKNALAEAAPTGIWSPQIYSMEEFVCNMANVEVLEPLHLQLDLYDIMLRFDPKLDFDQFVGWSSTLLEDFSRMDMELVDPAAVFDYVSEAKALERWDPGKPGSSTPTENVKQYFQLWTNLERTYHALRQKLQKDKQAYTGMAFRMVADRIKDIAKSEKGCFRYVFIGLNALSRAEQHIIQTLLSAGKAEVFFDSDDFYMNLESDKRAGHFLKRYKAKWPLPEWNWQQNLLLTDTKEINAIGVANASMQGKIAGQLLREIREKDPAAEIAIVLPDETLLLPVLHSISDEVSDYNVTMGLSFKGTPLFNLIDLLFEVHLTGVVQPTDSGFRINRYHHLAVTKLLQHPFLRRYEQYLNSVAERETDLDLFQHVLDEMVQRNSVLLTAEEIIKLGREHPMFITLFRTWNDCTDLIDTLYQLVDALGRIYRVETENPIETEYLYILYTIVKRLDTLFDCREHKISVRSFKKFLYEQIGNTKLPFSGEPISPTQVMGMLETRALDFENLIILSVNENVLPQPKKQNSLFPYDVLRTFGLPTYAEQESITSYYFYRLLQRAKRVNLLYVLPSDTYGSGEKSRFILQLQHDLAPRNPNITFRELTAVVEHLDTKEYEPDIIIQKDEEVLSKMKNELRRGLYPSHLNQFVNCSLQYYFSRIAKLQEVEEIDELVGADTFGTIVHQVLEDYFRPFAEEARPIEKADVDGMLAGLPDKVQQEFKRGTLGNLPEQGMNLILYKVAVQLLTRYLQGLQTSEELPLYILSLEDTLQTELEVTLPSGEKVPVQISGKADRIDLSGRTLRVIDYKTGKVLAPSLKVKPEDLEATLLHDRHLDKVRQLWLYRYILAKEIQKGSLLESKVLNLPKAQYEYEAGIISFRNLGAGVLTSELPFVDAAGEPADFMQTTERLLKDLVVRMLDPAEPIRKTNDLETCQYCAYKSICARG</sequence>
<evidence type="ECO:0000313" key="2">
    <source>
        <dbReference type="EMBL" id="AKQ45665.1"/>
    </source>
</evidence>
<dbReference type="OrthoDB" id="9762792at2"/>
<dbReference type="AlphaFoldDB" id="A0A0H4VIP4"/>
<dbReference type="STRING" id="1379910.TH63_08380"/>
<dbReference type="PATRIC" id="fig|1379910.4.peg.1825"/>
<dbReference type="Proteomes" id="UP000036458">
    <property type="component" value="Chromosome"/>
</dbReference>
<dbReference type="Gene3D" id="3.90.320.10">
    <property type="match status" value="1"/>
</dbReference>
<feature type="domain" description="PD-(D/E)XK endonuclease-like" evidence="1">
    <location>
        <begin position="669"/>
        <end position="968"/>
    </location>
</feature>
<dbReference type="SUPFAM" id="SSF52540">
    <property type="entry name" value="P-loop containing nucleoside triphosphate hydrolases"/>
    <property type="match status" value="1"/>
</dbReference>
<keyword evidence="3" id="KW-1185">Reference proteome</keyword>
<dbReference type="InterPro" id="IPR011604">
    <property type="entry name" value="PDDEXK-like_dom_sf"/>
</dbReference>
<organism evidence="2 3">
    <name type="scientific">Rufibacter radiotolerans</name>
    <dbReference type="NCBI Taxonomy" id="1379910"/>
    <lineage>
        <taxon>Bacteria</taxon>
        <taxon>Pseudomonadati</taxon>
        <taxon>Bacteroidota</taxon>
        <taxon>Cytophagia</taxon>
        <taxon>Cytophagales</taxon>
        <taxon>Hymenobacteraceae</taxon>
        <taxon>Rufibacter</taxon>
    </lineage>
</organism>
<name>A0A0H4VIP4_9BACT</name>
<evidence type="ECO:0000259" key="1">
    <source>
        <dbReference type="Pfam" id="PF12705"/>
    </source>
</evidence>
<dbReference type="EMBL" id="CP010777">
    <property type="protein sequence ID" value="AKQ45665.1"/>
    <property type="molecule type" value="Genomic_DNA"/>
</dbReference>
<dbReference type="Pfam" id="PF12705">
    <property type="entry name" value="PDDEXK_1"/>
    <property type="match status" value="1"/>
</dbReference>
<dbReference type="InterPro" id="IPR027417">
    <property type="entry name" value="P-loop_NTPase"/>
</dbReference>
<evidence type="ECO:0000313" key="3">
    <source>
        <dbReference type="Proteomes" id="UP000036458"/>
    </source>
</evidence>
<protein>
    <recommendedName>
        <fullName evidence="1">PD-(D/E)XK endonuclease-like domain-containing protein</fullName>
    </recommendedName>
</protein>
<dbReference type="RefSeq" id="WP_048920556.1">
    <property type="nucleotide sequence ID" value="NZ_CP010777.1"/>
</dbReference>
<reference evidence="2 3" key="1">
    <citation type="submission" date="2015-01" db="EMBL/GenBank/DDBJ databases">
        <title>Rufibacter sp./DG31D/ whole genome sequencing.</title>
        <authorList>
            <person name="Kim M.K."/>
            <person name="Srinivasan S."/>
            <person name="Lee J.-J."/>
        </authorList>
    </citation>
    <scope>NUCLEOTIDE SEQUENCE [LARGE SCALE GENOMIC DNA]</scope>
    <source>
        <strain evidence="2 3">DG31D</strain>
    </source>
</reference>
<accession>A0A0H4VIP4</accession>
<gene>
    <name evidence="2" type="ORF">TH63_08380</name>
</gene>
<dbReference type="KEGG" id="ruf:TH63_08380"/>